<organism evidence="1 2">
    <name type="scientific">Streptomyces achromogenes</name>
    <dbReference type="NCBI Taxonomy" id="67255"/>
    <lineage>
        <taxon>Bacteria</taxon>
        <taxon>Bacillati</taxon>
        <taxon>Actinomycetota</taxon>
        <taxon>Actinomycetes</taxon>
        <taxon>Kitasatosporales</taxon>
        <taxon>Streptomycetaceae</taxon>
        <taxon>Streptomyces</taxon>
    </lineage>
</organism>
<dbReference type="EMBL" id="CP108164">
    <property type="protein sequence ID" value="WTQ81855.1"/>
    <property type="molecule type" value="Genomic_DNA"/>
</dbReference>
<name>A0ABZ1KMN9_STRAH</name>
<gene>
    <name evidence="1" type="ORF">OG350_16665</name>
</gene>
<dbReference type="SUPFAM" id="SSF48576">
    <property type="entry name" value="Terpenoid synthases"/>
    <property type="match status" value="1"/>
</dbReference>
<evidence type="ECO:0000313" key="1">
    <source>
        <dbReference type="EMBL" id="WTQ81855.1"/>
    </source>
</evidence>
<dbReference type="Gene3D" id="1.10.600.10">
    <property type="entry name" value="Farnesyl Diphosphate Synthase"/>
    <property type="match status" value="1"/>
</dbReference>
<keyword evidence="2" id="KW-1185">Reference proteome</keyword>
<protein>
    <submittedName>
        <fullName evidence="1">Uncharacterized protein</fullName>
    </submittedName>
</protein>
<dbReference type="Proteomes" id="UP001622557">
    <property type="component" value="Chromosome"/>
</dbReference>
<sequence length="103" mass="10841">MRREDLAAGRAAPGVRDLVRDQVGLAEAALRQARAVSGLVPATSRPLLEALVEVELLTASAVRARGPEVLRGSVGPSPVAALGVLLRARSKTRRAGVRSWGPW</sequence>
<dbReference type="RefSeq" id="WP_405447915.1">
    <property type="nucleotide sequence ID" value="NZ_CP108164.1"/>
</dbReference>
<dbReference type="InterPro" id="IPR008949">
    <property type="entry name" value="Isoprenoid_synthase_dom_sf"/>
</dbReference>
<reference evidence="1 2" key="1">
    <citation type="submission" date="2022-10" db="EMBL/GenBank/DDBJ databases">
        <title>The complete genomes of actinobacterial strains from the NBC collection.</title>
        <authorList>
            <person name="Joergensen T.S."/>
            <person name="Alvarez Arevalo M."/>
            <person name="Sterndorff E.B."/>
            <person name="Faurdal D."/>
            <person name="Vuksanovic O."/>
            <person name="Mourched A.-S."/>
            <person name="Charusanti P."/>
            <person name="Shaw S."/>
            <person name="Blin K."/>
            <person name="Weber T."/>
        </authorList>
    </citation>
    <scope>NUCLEOTIDE SEQUENCE [LARGE SCALE GENOMIC DNA]</scope>
    <source>
        <strain evidence="1 2">NBC_00156</strain>
    </source>
</reference>
<dbReference type="GeneID" id="97282090"/>
<proteinExistence type="predicted"/>
<accession>A0ABZ1KMN9</accession>
<evidence type="ECO:0000313" key="2">
    <source>
        <dbReference type="Proteomes" id="UP001622557"/>
    </source>
</evidence>